<dbReference type="SUPFAM" id="SSF54197">
    <property type="entry name" value="HIT-like"/>
    <property type="match status" value="1"/>
</dbReference>
<dbReference type="InterPro" id="IPR009163">
    <property type="entry name" value="Ap4A_phos1/2"/>
</dbReference>
<organism evidence="3 4">
    <name type="scientific">Neonectria ditissima</name>
    <dbReference type="NCBI Taxonomy" id="78410"/>
    <lineage>
        <taxon>Eukaryota</taxon>
        <taxon>Fungi</taxon>
        <taxon>Dikarya</taxon>
        <taxon>Ascomycota</taxon>
        <taxon>Pezizomycotina</taxon>
        <taxon>Sordariomycetes</taxon>
        <taxon>Hypocreomycetidae</taxon>
        <taxon>Hypocreales</taxon>
        <taxon>Nectriaceae</taxon>
        <taxon>Neonectria</taxon>
    </lineage>
</organism>
<dbReference type="PANTHER" id="PTHR38420">
    <property type="entry name" value="AP-4-A PHOSPHORYLASE II"/>
    <property type="match status" value="1"/>
</dbReference>
<evidence type="ECO:0000259" key="2">
    <source>
        <dbReference type="Pfam" id="PF19327"/>
    </source>
</evidence>
<dbReference type="OrthoDB" id="10267950at2759"/>
<dbReference type="Proteomes" id="UP000050424">
    <property type="component" value="Unassembled WGS sequence"/>
</dbReference>
<feature type="domain" description="Ap4A phosphorylase 1/2 N-terminal" evidence="2">
    <location>
        <begin position="2"/>
        <end position="68"/>
    </location>
</feature>
<feature type="domain" description="ATP adenylyltransferase C-terminal" evidence="1">
    <location>
        <begin position="84"/>
        <end position="191"/>
    </location>
</feature>
<gene>
    <name evidence="3" type="ORF">AK830_g7255</name>
</gene>
<protein>
    <submittedName>
        <fullName evidence="3">Uncharacterized protein</fullName>
    </submittedName>
</protein>
<comment type="caution">
    <text evidence="3">The sequence shown here is derived from an EMBL/GenBank/DDBJ whole genome shotgun (WGS) entry which is preliminary data.</text>
</comment>
<dbReference type="EMBL" id="LKCW01000110">
    <property type="protein sequence ID" value="KPM39335.1"/>
    <property type="molecule type" value="Genomic_DNA"/>
</dbReference>
<dbReference type="InterPro" id="IPR043171">
    <property type="entry name" value="Ap4A_phos1/2-like"/>
</dbReference>
<evidence type="ECO:0000313" key="4">
    <source>
        <dbReference type="Proteomes" id="UP000050424"/>
    </source>
</evidence>
<dbReference type="GO" id="GO:0005524">
    <property type="term" value="F:ATP binding"/>
    <property type="evidence" value="ECO:0007669"/>
    <property type="project" value="InterPro"/>
</dbReference>
<accession>A0A0P7BEI0</accession>
<dbReference type="PANTHER" id="PTHR38420:SF1">
    <property type="entry name" value="PUTATIVE (AFU_ORTHOLOGUE AFUA_5G14690)-RELATED"/>
    <property type="match status" value="1"/>
</dbReference>
<dbReference type="GO" id="GO:0009117">
    <property type="term" value="P:nucleotide metabolic process"/>
    <property type="evidence" value="ECO:0007669"/>
    <property type="project" value="InterPro"/>
</dbReference>
<dbReference type="STRING" id="78410.A0A0P7BEI0"/>
<dbReference type="Gene3D" id="3.30.428.70">
    <property type="match status" value="1"/>
</dbReference>
<dbReference type="InterPro" id="IPR036265">
    <property type="entry name" value="HIT-like_sf"/>
</dbReference>
<dbReference type="Pfam" id="PF19327">
    <property type="entry name" value="Ap4A_phos_N"/>
    <property type="match status" value="1"/>
</dbReference>
<dbReference type="AlphaFoldDB" id="A0A0P7BEI0"/>
<evidence type="ECO:0000313" key="3">
    <source>
        <dbReference type="EMBL" id="KPM39335.1"/>
    </source>
</evidence>
<evidence type="ECO:0000259" key="1">
    <source>
        <dbReference type="Pfam" id="PF09830"/>
    </source>
</evidence>
<sequence>MFDAFRPHFLLLTQDGHRRQYEPLDVDDFRAAHTVISSLGSKYMAIYNCGVESGCSRFHKHLQIIPQAGETFNVWRDIIAQTQTLPYQAFVRAYDRGTPSPEELQTIYLDLFQQAQIALGQSVSEDNRAPPHNVIFDQTGIMVIPRRAAGLHGAEANAAGMLGVIWMSDMAKAEQWLELGPAEVLKTAGVPKSSTS</sequence>
<dbReference type="InterPro" id="IPR019200">
    <property type="entry name" value="ATP_adenylylTrfase_C"/>
</dbReference>
<reference evidence="3 4" key="1">
    <citation type="submission" date="2015-09" db="EMBL/GenBank/DDBJ databases">
        <title>Draft genome of a European isolate of the apple canker pathogen Neonectria ditissima.</title>
        <authorList>
            <person name="Gomez-Cortecero A."/>
            <person name="Harrison R.J."/>
            <person name="Armitage A.D."/>
        </authorList>
    </citation>
    <scope>NUCLEOTIDE SEQUENCE [LARGE SCALE GENOMIC DNA]</scope>
    <source>
        <strain evidence="3 4">R09/05</strain>
    </source>
</reference>
<proteinExistence type="predicted"/>
<keyword evidence="4" id="KW-1185">Reference proteome</keyword>
<dbReference type="InterPro" id="IPR045759">
    <property type="entry name" value="Ap4A_phos1/2_N"/>
</dbReference>
<dbReference type="GO" id="GO:0003877">
    <property type="term" value="F:ATP:ADP adenylyltransferase activity"/>
    <property type="evidence" value="ECO:0007669"/>
    <property type="project" value="InterPro"/>
</dbReference>
<dbReference type="Pfam" id="PF09830">
    <property type="entry name" value="ATP_transf"/>
    <property type="match status" value="1"/>
</dbReference>
<name>A0A0P7BEI0_9HYPO</name>